<accession>A0A835CDM3</accession>
<reference evidence="1" key="1">
    <citation type="submission" date="2020-09" db="EMBL/GenBank/DDBJ databases">
        <title>Genome-Enabled Discovery of Anthraquinone Biosynthesis in Senna tora.</title>
        <authorList>
            <person name="Kang S.-H."/>
            <person name="Pandey R.P."/>
            <person name="Lee C.-M."/>
            <person name="Sim J.-S."/>
            <person name="Jeong J.-T."/>
            <person name="Choi B.-S."/>
            <person name="Jung M."/>
            <person name="Ginzburg D."/>
            <person name="Zhao K."/>
            <person name="Won S.Y."/>
            <person name="Oh T.-J."/>
            <person name="Yu Y."/>
            <person name="Kim N.-H."/>
            <person name="Lee O.R."/>
            <person name="Lee T.-H."/>
            <person name="Bashyal P."/>
            <person name="Kim T.-S."/>
            <person name="Lee W.-H."/>
            <person name="Kawkins C."/>
            <person name="Kim C.-K."/>
            <person name="Kim J.S."/>
            <person name="Ahn B.O."/>
            <person name="Rhee S.Y."/>
            <person name="Sohng J.K."/>
        </authorList>
    </citation>
    <scope>NUCLEOTIDE SEQUENCE</scope>
    <source>
        <tissue evidence="1">Leaf</tissue>
    </source>
</reference>
<evidence type="ECO:0000313" key="1">
    <source>
        <dbReference type="EMBL" id="KAF7838931.1"/>
    </source>
</evidence>
<keyword evidence="2" id="KW-1185">Reference proteome</keyword>
<comment type="caution">
    <text evidence="1">The sequence shown here is derived from an EMBL/GenBank/DDBJ whole genome shotgun (WGS) entry which is preliminary data.</text>
</comment>
<dbReference type="EMBL" id="JAAIUW010000003">
    <property type="protein sequence ID" value="KAF7838931.1"/>
    <property type="molecule type" value="Genomic_DNA"/>
</dbReference>
<protein>
    <submittedName>
        <fullName evidence="1">Uncharacterized protein</fullName>
    </submittedName>
</protein>
<name>A0A835CDM3_9FABA</name>
<organism evidence="1 2">
    <name type="scientific">Senna tora</name>
    <dbReference type="NCBI Taxonomy" id="362788"/>
    <lineage>
        <taxon>Eukaryota</taxon>
        <taxon>Viridiplantae</taxon>
        <taxon>Streptophyta</taxon>
        <taxon>Embryophyta</taxon>
        <taxon>Tracheophyta</taxon>
        <taxon>Spermatophyta</taxon>
        <taxon>Magnoliopsida</taxon>
        <taxon>eudicotyledons</taxon>
        <taxon>Gunneridae</taxon>
        <taxon>Pentapetalae</taxon>
        <taxon>rosids</taxon>
        <taxon>fabids</taxon>
        <taxon>Fabales</taxon>
        <taxon>Fabaceae</taxon>
        <taxon>Caesalpinioideae</taxon>
        <taxon>Cassia clade</taxon>
        <taxon>Senna</taxon>
    </lineage>
</organism>
<gene>
    <name evidence="1" type="ORF">G2W53_007413</name>
</gene>
<dbReference type="Proteomes" id="UP000634136">
    <property type="component" value="Unassembled WGS sequence"/>
</dbReference>
<proteinExistence type="predicted"/>
<sequence length="123" mass="13395">MASSSSLICFVIAEESRSKGGRVECVLVEVRVIEDGDGRMGEGCSTKKKRGFFQSLPRVPISRAKILVKTVQKPKRSHWLCKAAGAKLGREYSSWRANDCDHVGGRDSMGAGHSLMKLELGGK</sequence>
<evidence type="ECO:0000313" key="2">
    <source>
        <dbReference type="Proteomes" id="UP000634136"/>
    </source>
</evidence>
<dbReference type="AlphaFoldDB" id="A0A835CDM3"/>